<feature type="region of interest" description="Disordered" evidence="1">
    <location>
        <begin position="1"/>
        <end position="29"/>
    </location>
</feature>
<proteinExistence type="predicted"/>
<protein>
    <submittedName>
        <fullName evidence="2">Uncharacterized protein</fullName>
    </submittedName>
</protein>
<dbReference type="AlphaFoldDB" id="A0A382UVP4"/>
<sequence>MLLHVDFSHSKGKTMHPKESLSILQRGIT</sequence>
<accession>A0A382UVP4</accession>
<feature type="non-terminal residue" evidence="2">
    <location>
        <position position="29"/>
    </location>
</feature>
<organism evidence="2">
    <name type="scientific">marine metagenome</name>
    <dbReference type="NCBI Taxonomy" id="408172"/>
    <lineage>
        <taxon>unclassified sequences</taxon>
        <taxon>metagenomes</taxon>
        <taxon>ecological metagenomes</taxon>
    </lineage>
</organism>
<reference evidence="2" key="1">
    <citation type="submission" date="2018-05" db="EMBL/GenBank/DDBJ databases">
        <authorList>
            <person name="Lanie J.A."/>
            <person name="Ng W.-L."/>
            <person name="Kazmierczak K.M."/>
            <person name="Andrzejewski T.M."/>
            <person name="Davidsen T.M."/>
            <person name="Wayne K.J."/>
            <person name="Tettelin H."/>
            <person name="Glass J.I."/>
            <person name="Rusch D."/>
            <person name="Podicherti R."/>
            <person name="Tsui H.-C.T."/>
            <person name="Winkler M.E."/>
        </authorList>
    </citation>
    <scope>NUCLEOTIDE SEQUENCE</scope>
</reference>
<evidence type="ECO:0000313" key="2">
    <source>
        <dbReference type="EMBL" id="SVD38332.1"/>
    </source>
</evidence>
<evidence type="ECO:0000256" key="1">
    <source>
        <dbReference type="SAM" id="MobiDB-lite"/>
    </source>
</evidence>
<name>A0A382UVP4_9ZZZZ</name>
<dbReference type="EMBL" id="UINC01147169">
    <property type="protein sequence ID" value="SVD38332.1"/>
    <property type="molecule type" value="Genomic_DNA"/>
</dbReference>
<gene>
    <name evidence="2" type="ORF">METZ01_LOCUS391186</name>
</gene>